<dbReference type="eggNOG" id="COG0226">
    <property type="taxonomic scope" value="Bacteria"/>
</dbReference>
<proteinExistence type="inferred from homology"/>
<dbReference type="NCBIfam" id="TIGR00975">
    <property type="entry name" value="3a0107s03"/>
    <property type="match status" value="1"/>
</dbReference>
<dbReference type="PANTHER" id="PTHR42996:SF1">
    <property type="entry name" value="PHOSPHATE-BINDING PROTEIN PSTS"/>
    <property type="match status" value="1"/>
</dbReference>
<dbReference type="Proteomes" id="UP000002892">
    <property type="component" value="Chromosome"/>
</dbReference>
<dbReference type="PIRSF" id="PIRSF002756">
    <property type="entry name" value="PstS"/>
    <property type="match status" value="1"/>
</dbReference>
<dbReference type="KEGG" id="dai:Desaci_3223"/>
<dbReference type="GO" id="GO:0043190">
    <property type="term" value="C:ATP-binding cassette (ABC) transporter complex"/>
    <property type="evidence" value="ECO:0007669"/>
    <property type="project" value="InterPro"/>
</dbReference>
<comment type="similarity">
    <text evidence="1 4">Belongs to the PstS family.</text>
</comment>
<protein>
    <recommendedName>
        <fullName evidence="4">Phosphate-binding protein</fullName>
    </recommendedName>
</protein>
<dbReference type="PROSITE" id="PS51257">
    <property type="entry name" value="PROKAR_LIPOPROTEIN"/>
    <property type="match status" value="1"/>
</dbReference>
<dbReference type="Pfam" id="PF12849">
    <property type="entry name" value="PBP_like_2"/>
    <property type="match status" value="1"/>
</dbReference>
<evidence type="ECO:0000313" key="7">
    <source>
        <dbReference type="EMBL" id="AFM42124.1"/>
    </source>
</evidence>
<organism evidence="7 8">
    <name type="scientific">Desulfosporosinus acidiphilus (strain DSM 22704 / JCM 16185 / SJ4)</name>
    <dbReference type="NCBI Taxonomy" id="646529"/>
    <lineage>
        <taxon>Bacteria</taxon>
        <taxon>Bacillati</taxon>
        <taxon>Bacillota</taxon>
        <taxon>Clostridia</taxon>
        <taxon>Eubacteriales</taxon>
        <taxon>Desulfitobacteriaceae</taxon>
        <taxon>Desulfosporosinus</taxon>
    </lineage>
</organism>
<dbReference type="CDD" id="cd13565">
    <property type="entry name" value="PBP2_PstS"/>
    <property type="match status" value="1"/>
</dbReference>
<dbReference type="Gene3D" id="3.40.190.10">
    <property type="entry name" value="Periplasmic binding protein-like II"/>
    <property type="match status" value="2"/>
</dbReference>
<evidence type="ECO:0000256" key="3">
    <source>
        <dbReference type="ARBA" id="ARBA00022592"/>
    </source>
</evidence>
<dbReference type="PANTHER" id="PTHR42996">
    <property type="entry name" value="PHOSPHATE-BINDING PROTEIN PSTS"/>
    <property type="match status" value="1"/>
</dbReference>
<evidence type="ECO:0000313" key="8">
    <source>
        <dbReference type="Proteomes" id="UP000002892"/>
    </source>
</evidence>
<dbReference type="SUPFAM" id="SSF53850">
    <property type="entry name" value="Periplasmic binding protein-like II"/>
    <property type="match status" value="1"/>
</dbReference>
<evidence type="ECO:0000256" key="4">
    <source>
        <dbReference type="PIRNR" id="PIRNR002756"/>
    </source>
</evidence>
<keyword evidence="3 4" id="KW-0592">Phosphate transport</keyword>
<keyword evidence="8" id="KW-1185">Reference proteome</keyword>
<reference evidence="7 8" key="1">
    <citation type="journal article" date="2012" name="J. Bacteriol.">
        <title>Complete genome sequences of Desulfosporosinus orientis DSM765T, Desulfosporosinus youngiae DSM17734T, Desulfosporosinus meridiei DSM13257T, and Desulfosporosinus acidiphilus DSM22704T.</title>
        <authorList>
            <person name="Pester M."/>
            <person name="Brambilla E."/>
            <person name="Alazard D."/>
            <person name="Rattei T."/>
            <person name="Weinmaier T."/>
            <person name="Han J."/>
            <person name="Lucas S."/>
            <person name="Lapidus A."/>
            <person name="Cheng J.F."/>
            <person name="Goodwin L."/>
            <person name="Pitluck S."/>
            <person name="Peters L."/>
            <person name="Ovchinnikova G."/>
            <person name="Teshima H."/>
            <person name="Detter J.C."/>
            <person name="Han C.S."/>
            <person name="Tapia R."/>
            <person name="Land M.L."/>
            <person name="Hauser L."/>
            <person name="Kyrpides N.C."/>
            <person name="Ivanova N.N."/>
            <person name="Pagani I."/>
            <person name="Huntmann M."/>
            <person name="Wei C.L."/>
            <person name="Davenport K.W."/>
            <person name="Daligault H."/>
            <person name="Chain P.S."/>
            <person name="Chen A."/>
            <person name="Mavromatis K."/>
            <person name="Markowitz V."/>
            <person name="Szeto E."/>
            <person name="Mikhailova N."/>
            <person name="Pati A."/>
            <person name="Wagner M."/>
            <person name="Woyke T."/>
            <person name="Ollivier B."/>
            <person name="Klenk H.P."/>
            <person name="Spring S."/>
            <person name="Loy A."/>
        </authorList>
    </citation>
    <scope>NUCLEOTIDE SEQUENCE [LARGE SCALE GENOMIC DNA]</scope>
    <source>
        <strain evidence="8">DSM 22704 / JCM 16185 / SJ4</strain>
    </source>
</reference>
<accession>I4D8K0</accession>
<dbReference type="OrthoDB" id="9790048at2"/>
<keyword evidence="5" id="KW-0732">Signal</keyword>
<evidence type="ECO:0000256" key="1">
    <source>
        <dbReference type="ARBA" id="ARBA00008725"/>
    </source>
</evidence>
<dbReference type="InterPro" id="IPR024370">
    <property type="entry name" value="PBP_domain"/>
</dbReference>
<feature type="chain" id="PRO_5038365093" description="Phosphate-binding protein" evidence="5">
    <location>
        <begin position="25"/>
        <end position="371"/>
    </location>
</feature>
<dbReference type="RefSeq" id="WP_014828113.1">
    <property type="nucleotide sequence ID" value="NC_018068.1"/>
</dbReference>
<keyword evidence="2 4" id="KW-0813">Transport</keyword>
<name>I4D8K0_DESAJ</name>
<dbReference type="GO" id="GO:0042301">
    <property type="term" value="F:phosphate ion binding"/>
    <property type="evidence" value="ECO:0007669"/>
    <property type="project" value="InterPro"/>
</dbReference>
<evidence type="ECO:0000259" key="6">
    <source>
        <dbReference type="Pfam" id="PF12849"/>
    </source>
</evidence>
<feature type="domain" description="PBP" evidence="6">
    <location>
        <begin position="40"/>
        <end position="332"/>
    </location>
</feature>
<evidence type="ECO:0000256" key="5">
    <source>
        <dbReference type="SAM" id="SignalP"/>
    </source>
</evidence>
<feature type="signal peptide" evidence="5">
    <location>
        <begin position="1"/>
        <end position="24"/>
    </location>
</feature>
<dbReference type="STRING" id="646529.Desaci_3223"/>
<dbReference type="InterPro" id="IPR005673">
    <property type="entry name" value="ABC_phos-bd_PstS"/>
</dbReference>
<dbReference type="HOGENOM" id="CLU_034528_1_1_9"/>
<evidence type="ECO:0000256" key="2">
    <source>
        <dbReference type="ARBA" id="ARBA00022448"/>
    </source>
</evidence>
<gene>
    <name evidence="7" type="ordered locus">Desaci_3223</name>
</gene>
<dbReference type="AlphaFoldDB" id="I4D8K0"/>
<dbReference type="GO" id="GO:0035435">
    <property type="term" value="P:phosphate ion transmembrane transport"/>
    <property type="evidence" value="ECO:0007669"/>
    <property type="project" value="InterPro"/>
</dbReference>
<dbReference type="InterPro" id="IPR050962">
    <property type="entry name" value="Phosphate-bind_PstS"/>
</dbReference>
<dbReference type="EMBL" id="CP003639">
    <property type="protein sequence ID" value="AFM42124.1"/>
    <property type="molecule type" value="Genomic_DNA"/>
</dbReference>
<sequence length="371" mass="39040">MIRKSGRILTAVLTGVLAISLVGCGSQNQSQGQSSTSGTQQADQAVTLTGAGSTFVQPLLLQQVAEYQKSHSNVTINYQGGGSGFGIQHLSDSTIDFGATDAFMTDDQLSKAQGGKVLQLPVALGAVTLSYNVPGIPEHIKISPENLANIYFGKITNWNDPALTKDNPDVKFPDLAIIPIHRSEGSGTTSIFTHYLSAISPDWNTKVGSGTSVDWPNPSGKALGAKGNPGVAGAVKSTSGAIGYIELAYALQNKIPYAYMLNKDGKWVLPSLEGASADAASFQIPDDMRVNIVNGPGAAAYPISGFSWALVYQNQTDKAKGTALVNFLNWALHDGQKLAPTLSYVPLPDNLVARETAMLKTVTSGGQPFLK</sequence>